<dbReference type="CDD" id="cd16536">
    <property type="entry name" value="RING-HC_RNF10"/>
    <property type="match status" value="1"/>
</dbReference>
<dbReference type="Proteomes" id="UP000332933">
    <property type="component" value="Unassembled WGS sequence"/>
</dbReference>
<dbReference type="EMBL" id="CAADRA010005713">
    <property type="protein sequence ID" value="VFT92397.1"/>
    <property type="molecule type" value="Genomic_DNA"/>
</dbReference>
<accession>A0A485L4U1</accession>
<dbReference type="Pfam" id="PF17741">
    <property type="entry name" value="DUF5578"/>
    <property type="match status" value="1"/>
</dbReference>
<feature type="domain" description="RING-type" evidence="8">
    <location>
        <begin position="122"/>
        <end position="163"/>
    </location>
</feature>
<dbReference type="SMART" id="SM00184">
    <property type="entry name" value="RING"/>
    <property type="match status" value="1"/>
</dbReference>
<dbReference type="OrthoDB" id="278163at2759"/>
<feature type="compositionally biased region" description="Basic residues" evidence="7">
    <location>
        <begin position="403"/>
        <end position="412"/>
    </location>
</feature>
<protein>
    <submittedName>
        <fullName evidence="10">Aste57867_15595 protein</fullName>
    </submittedName>
</protein>
<evidence type="ECO:0000256" key="3">
    <source>
        <dbReference type="ARBA" id="ARBA00022723"/>
    </source>
</evidence>
<dbReference type="InterPro" id="IPR001841">
    <property type="entry name" value="Znf_RING"/>
</dbReference>
<feature type="region of interest" description="Disordered" evidence="7">
    <location>
        <begin position="498"/>
        <end position="518"/>
    </location>
</feature>
<dbReference type="InterPro" id="IPR016024">
    <property type="entry name" value="ARM-type_fold"/>
</dbReference>
<dbReference type="InterPro" id="IPR011989">
    <property type="entry name" value="ARM-like"/>
</dbReference>
<dbReference type="SUPFAM" id="SSF57850">
    <property type="entry name" value="RING/U-box"/>
    <property type="match status" value="1"/>
</dbReference>
<keyword evidence="4 6" id="KW-0863">Zinc-finger</keyword>
<reference evidence="9" key="2">
    <citation type="submission" date="2019-06" db="EMBL/GenBank/DDBJ databases">
        <title>Genomics analysis of Aphanomyces spp. identifies a new class of oomycete effector associated with host adaptation.</title>
        <authorList>
            <person name="Gaulin E."/>
        </authorList>
    </citation>
    <scope>NUCLEOTIDE SEQUENCE</scope>
    <source>
        <strain evidence="9">CBS 578.67</strain>
    </source>
</reference>
<dbReference type="InterPro" id="IPR017907">
    <property type="entry name" value="Znf_RING_CS"/>
</dbReference>
<comment type="subcellular location">
    <subcellularLocation>
        <location evidence="1">Cytoplasm</location>
    </subcellularLocation>
</comment>
<gene>
    <name evidence="10" type="primary">Aste57867_15595</name>
    <name evidence="9" type="ORF">As57867_015539</name>
    <name evidence="10" type="ORF">ASTE57867_15595</name>
</gene>
<evidence type="ECO:0000313" key="10">
    <source>
        <dbReference type="EMBL" id="VFT92397.1"/>
    </source>
</evidence>
<dbReference type="Pfam" id="PF00097">
    <property type="entry name" value="zf-C3HC4"/>
    <property type="match status" value="1"/>
</dbReference>
<keyword evidence="11" id="KW-1185">Reference proteome</keyword>
<dbReference type="InterPro" id="IPR041090">
    <property type="entry name" value="DUF5578"/>
</dbReference>
<dbReference type="GO" id="GO:0008270">
    <property type="term" value="F:zinc ion binding"/>
    <property type="evidence" value="ECO:0007669"/>
    <property type="project" value="UniProtKB-KW"/>
</dbReference>
<organism evidence="10 11">
    <name type="scientific">Aphanomyces stellatus</name>
    <dbReference type="NCBI Taxonomy" id="120398"/>
    <lineage>
        <taxon>Eukaryota</taxon>
        <taxon>Sar</taxon>
        <taxon>Stramenopiles</taxon>
        <taxon>Oomycota</taxon>
        <taxon>Saprolegniomycetes</taxon>
        <taxon>Saprolegniales</taxon>
        <taxon>Verrucalvaceae</taxon>
        <taxon>Aphanomyces</taxon>
    </lineage>
</organism>
<evidence type="ECO:0000313" key="11">
    <source>
        <dbReference type="Proteomes" id="UP000332933"/>
    </source>
</evidence>
<dbReference type="PROSITE" id="PS00518">
    <property type="entry name" value="ZF_RING_1"/>
    <property type="match status" value="1"/>
</dbReference>
<dbReference type="PROSITE" id="PS50089">
    <property type="entry name" value="ZF_RING_2"/>
    <property type="match status" value="1"/>
</dbReference>
<sequence>MYEPDHHNLYDEEDALQMALTRSTGSTKRSGGFDRRKSKGSVANHLLNFSLPQRNNDPAPFVRKKKGPPPRTRDEFLQANFRFVISPLAATDAALYDPDALTEWDKVEQVIVANSETVDQRCPICLDTLRAPKITRCGHAYCWHCILTYLSLTENYWRRCPMCFDAVKKPDLRSVLIDRHRVMPRVGDIATFQYVHRARGSWFPHLPTDTAKTHLPVVHNANAPFSRILESTPAYLEAMIHGEMDDLHALAREAQSSGDDGALPVIHEALVYCDKRLAKLAESTALAAAAGARPAAEDMAESPYAFYQLQNGHYAVLHPVCMRAMTREFSSDHGAADDPFPLELSAKVLEIEHIVMNDETRKRFRYLSHLPSHCDVFLVEVDLAGLVSAATIAHFQHELKKRARTRASKRHGAAAADKKKRHDELETERCMMIQMALNSDADYPQLLAATLDDEAGFYDDGGMSSSSSPFNSPSFADATAPPSPAFNLNEYGASAAASAPSWPNVNAGPSLDELKKGGKKSKKGVSLFVTSQRRSTMIGFNRWFVPSVSRSFVRLFGSTPFRVSVSPDNAAHVGRRYVQPPSEWCHSQVTATKAQRKGLLDDFVRKYHGAHRFDDPADLVEDLGSSAGLYLSRIISWLRLGCTDGEGLTQHIQAFAVFLDNHFLQEFIDMEGVPVLLYILSFPPQILHDSDGIAVFQLLQKIGRCGRAFKEYISQCGGERSVVTFCLAKGKLVSPKDLIIVVGHATCESSLWLACHGFMLEQCCGNPNSTAVTLAALELLITHGVVGVKCMGSQILRQLVCPKSEYFDARILQRVWDLVPTAMEMLAHESCKVQYEALELVHILAESHTSHHALATELLVWLRESAVHPDHNLPKDAEEFYEVECFTHLKSPVLRICRCIDSVVLAHPNFADLIDMQGLDMLVYVLLISTDGSLKWHAACFTLLLLCATQEDAYGILATICHHSTSFVRESLADAASRTWAHVQDPIHGVDSGVDGDVGFETCMEMLLGDAIQRQEIWRYLFNHGWPLRRILPLEEMVADADAALDAIENQVEATISTVRHDFPFEEGLLADDPQPRDHPDHYYIQKLHTHFQHYRMRAAPRR</sequence>
<proteinExistence type="predicted"/>
<name>A0A485L4U1_9STRA</name>
<reference evidence="10 11" key="1">
    <citation type="submission" date="2019-03" db="EMBL/GenBank/DDBJ databases">
        <authorList>
            <person name="Gaulin E."/>
            <person name="Dumas B."/>
        </authorList>
    </citation>
    <scope>NUCLEOTIDE SEQUENCE [LARGE SCALE GENOMIC DNA]</scope>
    <source>
        <strain evidence="10">CBS 568.67</strain>
    </source>
</reference>
<dbReference type="PANTHER" id="PTHR12983:SF9">
    <property type="entry name" value="E3 UBIQUITIN-PROTEIN LIGASE RNF10"/>
    <property type="match status" value="1"/>
</dbReference>
<dbReference type="SUPFAM" id="SSF48371">
    <property type="entry name" value="ARM repeat"/>
    <property type="match status" value="1"/>
</dbReference>
<dbReference type="Gene3D" id="1.25.10.10">
    <property type="entry name" value="Leucine-rich Repeat Variant"/>
    <property type="match status" value="1"/>
</dbReference>
<evidence type="ECO:0000256" key="1">
    <source>
        <dbReference type="ARBA" id="ARBA00004496"/>
    </source>
</evidence>
<evidence type="ECO:0000256" key="6">
    <source>
        <dbReference type="PROSITE-ProRule" id="PRU00175"/>
    </source>
</evidence>
<evidence type="ECO:0000259" key="8">
    <source>
        <dbReference type="PROSITE" id="PS50089"/>
    </source>
</evidence>
<evidence type="ECO:0000256" key="4">
    <source>
        <dbReference type="ARBA" id="ARBA00022771"/>
    </source>
</evidence>
<evidence type="ECO:0000256" key="2">
    <source>
        <dbReference type="ARBA" id="ARBA00022490"/>
    </source>
</evidence>
<evidence type="ECO:0000256" key="5">
    <source>
        <dbReference type="ARBA" id="ARBA00022833"/>
    </source>
</evidence>
<dbReference type="GO" id="GO:0000976">
    <property type="term" value="F:transcription cis-regulatory region binding"/>
    <property type="evidence" value="ECO:0007669"/>
    <property type="project" value="TreeGrafter"/>
</dbReference>
<dbReference type="InterPro" id="IPR013083">
    <property type="entry name" value="Znf_RING/FYVE/PHD"/>
</dbReference>
<keyword evidence="5" id="KW-0862">Zinc</keyword>
<evidence type="ECO:0000256" key="7">
    <source>
        <dbReference type="SAM" id="MobiDB-lite"/>
    </source>
</evidence>
<dbReference type="GO" id="GO:0005737">
    <property type="term" value="C:cytoplasm"/>
    <property type="evidence" value="ECO:0007669"/>
    <property type="project" value="UniProtKB-SubCell"/>
</dbReference>
<keyword evidence="3" id="KW-0479">Metal-binding</keyword>
<evidence type="ECO:0000313" key="9">
    <source>
        <dbReference type="EMBL" id="KAF0693449.1"/>
    </source>
</evidence>
<dbReference type="EMBL" id="VJMH01005692">
    <property type="protein sequence ID" value="KAF0693449.1"/>
    <property type="molecule type" value="Genomic_DNA"/>
</dbReference>
<dbReference type="InterPro" id="IPR018957">
    <property type="entry name" value="Znf_C3HC4_RING-type"/>
</dbReference>
<dbReference type="AlphaFoldDB" id="A0A485L4U1"/>
<dbReference type="InterPro" id="IPR039739">
    <property type="entry name" value="MAG2/RNF10"/>
</dbReference>
<feature type="region of interest" description="Disordered" evidence="7">
    <location>
        <begin position="403"/>
        <end position="422"/>
    </location>
</feature>
<keyword evidence="2" id="KW-0963">Cytoplasm</keyword>
<dbReference type="GO" id="GO:0045944">
    <property type="term" value="P:positive regulation of transcription by RNA polymerase II"/>
    <property type="evidence" value="ECO:0007669"/>
    <property type="project" value="TreeGrafter"/>
</dbReference>
<dbReference type="PANTHER" id="PTHR12983">
    <property type="entry name" value="RING FINGER 10 FAMILY MEMBER"/>
    <property type="match status" value="1"/>
</dbReference>
<dbReference type="Gene3D" id="3.30.40.10">
    <property type="entry name" value="Zinc/RING finger domain, C3HC4 (zinc finger)"/>
    <property type="match status" value="1"/>
</dbReference>